<reference evidence="1" key="1">
    <citation type="submission" date="2018-11" db="EMBL/GenBank/DDBJ databases">
        <authorList>
            <consortium name="Genoscope - CEA"/>
            <person name="William W."/>
        </authorList>
    </citation>
    <scope>NUCLEOTIDE SEQUENCE</scope>
</reference>
<gene>
    <name evidence="1" type="ORF">BOLC3T20432H</name>
</gene>
<protein>
    <submittedName>
        <fullName evidence="1">Uncharacterized protein</fullName>
    </submittedName>
</protein>
<sequence length="348" mass="40085">MPSIYNYLRVLRVSERVSGRTRDVPQIELVELNQSDTLLDELNTQVSWTDTILDELSRTDTHLDKLSKQVRSSELVRPSEKLEMANLLSDEPTTNSIMPKVKMFEADQRRLFSQFEVQEFCDNLVEGAVKALKDVSKIQKKSTTTRAPVAKPSLFINEKPKGKSENNLEDVKDFLDSLPIFDEYDEELIESLMICEDNCDLPFPELDFMFNKEQTITELTFLQPEHPSSLVLFSQDFEEKKAPSITPIIMENNLCFDRGTTPTPFPINFQEHFKFLKHNQAVQIGYLRDASDKGSVQGEYLNIQKIFEGDSSPMKKRPEPKPIIGLKMDLPAFHKPNIRRNVHVIMKL</sequence>
<dbReference type="AlphaFoldDB" id="A0A3P6BF36"/>
<evidence type="ECO:0000313" key="1">
    <source>
        <dbReference type="EMBL" id="VDC99223.1"/>
    </source>
</evidence>
<dbReference type="EMBL" id="LR031872">
    <property type="protein sequence ID" value="VDC99223.1"/>
    <property type="molecule type" value="Genomic_DNA"/>
</dbReference>
<accession>A0A3P6BF36</accession>
<organism evidence="1">
    <name type="scientific">Brassica oleracea</name>
    <name type="common">Wild cabbage</name>
    <dbReference type="NCBI Taxonomy" id="3712"/>
    <lineage>
        <taxon>Eukaryota</taxon>
        <taxon>Viridiplantae</taxon>
        <taxon>Streptophyta</taxon>
        <taxon>Embryophyta</taxon>
        <taxon>Tracheophyta</taxon>
        <taxon>Spermatophyta</taxon>
        <taxon>Magnoliopsida</taxon>
        <taxon>eudicotyledons</taxon>
        <taxon>Gunneridae</taxon>
        <taxon>Pentapetalae</taxon>
        <taxon>rosids</taxon>
        <taxon>malvids</taxon>
        <taxon>Brassicales</taxon>
        <taxon>Brassicaceae</taxon>
        <taxon>Brassiceae</taxon>
        <taxon>Brassica</taxon>
    </lineage>
</organism>
<proteinExistence type="predicted"/>
<name>A0A3P6BF36_BRAOL</name>